<dbReference type="EMBL" id="CAIE01000048">
    <property type="protein sequence ID" value="CCH22162.1"/>
    <property type="molecule type" value="Genomic_DNA"/>
</dbReference>
<evidence type="ECO:0000313" key="1">
    <source>
        <dbReference type="EMBL" id="CCH22162.1"/>
    </source>
</evidence>
<dbReference type="Proteomes" id="UP000003448">
    <property type="component" value="Unassembled WGS sequence"/>
</dbReference>
<accession>I0LEB5</accession>
<evidence type="ECO:0000313" key="2">
    <source>
        <dbReference type="Proteomes" id="UP000003448"/>
    </source>
</evidence>
<proteinExistence type="predicted"/>
<comment type="caution">
    <text evidence="1">The sequence shown here is derived from an EMBL/GenBank/DDBJ whole genome shotgun (WGS) entry which is preliminary data.</text>
</comment>
<name>I0LEB5_9ACTN</name>
<keyword evidence="2" id="KW-1185">Reference proteome</keyword>
<reference evidence="2" key="1">
    <citation type="journal article" date="2012" name="J. Bacteriol.">
        <title>Genome Sequence of Micromonospora lupini Lupac 08, Isolated from Root Nodules of Lupinus angustifolius.</title>
        <authorList>
            <person name="Alonso-Vega P."/>
            <person name="Normand P."/>
            <person name="Bacigalupe R."/>
            <person name="Pujic P."/>
            <person name="Lajus A."/>
            <person name="Vallenet D."/>
            <person name="Carro L."/>
            <person name="Coll P."/>
            <person name="Trujillo M.E."/>
        </authorList>
    </citation>
    <scope>NUCLEOTIDE SEQUENCE [LARGE SCALE GENOMIC DNA]</scope>
    <source>
        <strain evidence="2">Lupac 08</strain>
    </source>
</reference>
<protein>
    <submittedName>
        <fullName evidence="1">Uncharacterized protein</fullName>
    </submittedName>
</protein>
<gene>
    <name evidence="1" type="ORF">MILUP08_40042</name>
</gene>
<organism evidence="1 2">
    <name type="scientific">Micromonospora lupini str. Lupac 08</name>
    <dbReference type="NCBI Taxonomy" id="1150864"/>
    <lineage>
        <taxon>Bacteria</taxon>
        <taxon>Bacillati</taxon>
        <taxon>Actinomycetota</taxon>
        <taxon>Actinomycetes</taxon>
        <taxon>Micromonosporales</taxon>
        <taxon>Micromonosporaceae</taxon>
        <taxon>Micromonospora</taxon>
    </lineage>
</organism>
<dbReference type="AlphaFoldDB" id="I0LEB5"/>
<sequence length="65" mass="6560">MNGNGVWPPNAGRRGVRILRKASLGTDGAVVMALLVGREGAAACAGALSTALRCAAELLEGPSQR</sequence>